<sequence>MASSGLRASQRFSISSASAGFYQKSKGYGRGHGSQNFAPCRWLYQTELSLLRAGVYRNVPYLLNLLANISRIVLL</sequence>
<protein>
    <submittedName>
        <fullName evidence="1">Uncharacterized protein</fullName>
    </submittedName>
</protein>
<dbReference type="EMBL" id="CAJOBC010125246">
    <property type="protein sequence ID" value="CAF4591947.1"/>
    <property type="molecule type" value="Genomic_DNA"/>
</dbReference>
<keyword evidence="3" id="KW-1185">Reference proteome</keyword>
<accession>A0A816F6B7</accession>
<reference evidence="1" key="1">
    <citation type="submission" date="2021-02" db="EMBL/GenBank/DDBJ databases">
        <authorList>
            <person name="Nowell W R."/>
        </authorList>
    </citation>
    <scope>NUCLEOTIDE SEQUENCE</scope>
</reference>
<organism evidence="1 3">
    <name type="scientific">Didymodactylos carnosus</name>
    <dbReference type="NCBI Taxonomy" id="1234261"/>
    <lineage>
        <taxon>Eukaryota</taxon>
        <taxon>Metazoa</taxon>
        <taxon>Spiralia</taxon>
        <taxon>Gnathifera</taxon>
        <taxon>Rotifera</taxon>
        <taxon>Eurotatoria</taxon>
        <taxon>Bdelloidea</taxon>
        <taxon>Philodinida</taxon>
        <taxon>Philodinidae</taxon>
        <taxon>Didymodactylos</taxon>
    </lineage>
</organism>
<dbReference type="AlphaFoldDB" id="A0A816F6B7"/>
<dbReference type="Proteomes" id="UP000681722">
    <property type="component" value="Unassembled WGS sequence"/>
</dbReference>
<evidence type="ECO:0000313" key="3">
    <source>
        <dbReference type="Proteomes" id="UP000663829"/>
    </source>
</evidence>
<comment type="caution">
    <text evidence="1">The sequence shown here is derived from an EMBL/GenBank/DDBJ whole genome shotgun (WGS) entry which is preliminary data.</text>
</comment>
<dbReference type="EMBL" id="CAJNOQ010053319">
    <property type="protein sequence ID" value="CAF1655407.1"/>
    <property type="molecule type" value="Genomic_DNA"/>
</dbReference>
<name>A0A816F6B7_9BILA</name>
<gene>
    <name evidence="1" type="ORF">GPM918_LOCUS45725</name>
    <name evidence="2" type="ORF">SRO942_LOCUS48531</name>
</gene>
<dbReference type="Proteomes" id="UP000663829">
    <property type="component" value="Unassembled WGS sequence"/>
</dbReference>
<evidence type="ECO:0000313" key="1">
    <source>
        <dbReference type="EMBL" id="CAF1655407.1"/>
    </source>
</evidence>
<proteinExistence type="predicted"/>
<evidence type="ECO:0000313" key="2">
    <source>
        <dbReference type="EMBL" id="CAF4591947.1"/>
    </source>
</evidence>
<feature type="non-terminal residue" evidence="1">
    <location>
        <position position="1"/>
    </location>
</feature>